<gene>
    <name evidence="2" type="ORF">LCGC14_1643110</name>
</gene>
<sequence>MLEGAAPRLAAAKRIWLPALTAAGLQQLTAVLLAAVLAETLLLRGVTRIGVHVPKGEGVTGVFQAASFLGSLAFNVASLLVIVLVVVILGSMVRRMEGGLSRPALVGLSGAMLLGLVLSLTTDALAADALFGVAVALLVGFITIVTISERRIGPAATLALILVAAAYLSYQYYVLSYLFYRILDYGAVPPLTIEVLRLGEALAVVAAAAAFWAWGLPRWRWVGKVGLAAVAAVLLALIIAGLSPASTMAILALWTTGLSLVLPFPVYLIALALYLLTLVACWRSGNAFWIAAGLLLV</sequence>
<feature type="transmembrane region" description="Helical" evidence="1">
    <location>
        <begin position="195"/>
        <end position="215"/>
    </location>
</feature>
<keyword evidence="1" id="KW-0812">Transmembrane</keyword>
<feature type="transmembrane region" description="Helical" evidence="1">
    <location>
        <begin position="100"/>
        <end position="120"/>
    </location>
</feature>
<name>A0A0F9HYZ2_9ZZZZ</name>
<feature type="transmembrane region" description="Helical" evidence="1">
    <location>
        <begin position="62"/>
        <end position="88"/>
    </location>
</feature>
<feature type="non-terminal residue" evidence="2">
    <location>
        <position position="297"/>
    </location>
</feature>
<proteinExistence type="predicted"/>
<feature type="transmembrane region" description="Helical" evidence="1">
    <location>
        <begin position="227"/>
        <end position="254"/>
    </location>
</feature>
<evidence type="ECO:0000313" key="2">
    <source>
        <dbReference type="EMBL" id="KKM20676.1"/>
    </source>
</evidence>
<feature type="transmembrane region" description="Helical" evidence="1">
    <location>
        <begin position="155"/>
        <end position="175"/>
    </location>
</feature>
<keyword evidence="1" id="KW-0472">Membrane</keyword>
<dbReference type="AlphaFoldDB" id="A0A0F9HYZ2"/>
<feature type="transmembrane region" description="Helical" evidence="1">
    <location>
        <begin position="126"/>
        <end position="148"/>
    </location>
</feature>
<comment type="caution">
    <text evidence="2">The sequence shown here is derived from an EMBL/GenBank/DDBJ whole genome shotgun (WGS) entry which is preliminary data.</text>
</comment>
<reference evidence="2" key="1">
    <citation type="journal article" date="2015" name="Nature">
        <title>Complex archaea that bridge the gap between prokaryotes and eukaryotes.</title>
        <authorList>
            <person name="Spang A."/>
            <person name="Saw J.H."/>
            <person name="Jorgensen S.L."/>
            <person name="Zaremba-Niedzwiedzka K."/>
            <person name="Martijn J."/>
            <person name="Lind A.E."/>
            <person name="van Eijk R."/>
            <person name="Schleper C."/>
            <person name="Guy L."/>
            <person name="Ettema T.J."/>
        </authorList>
    </citation>
    <scope>NUCLEOTIDE SEQUENCE</scope>
</reference>
<evidence type="ECO:0000256" key="1">
    <source>
        <dbReference type="SAM" id="Phobius"/>
    </source>
</evidence>
<keyword evidence="1" id="KW-1133">Transmembrane helix</keyword>
<protein>
    <submittedName>
        <fullName evidence="2">Uncharacterized protein</fullName>
    </submittedName>
</protein>
<dbReference type="EMBL" id="LAZR01013716">
    <property type="protein sequence ID" value="KKM20676.1"/>
    <property type="molecule type" value="Genomic_DNA"/>
</dbReference>
<organism evidence="2">
    <name type="scientific">marine sediment metagenome</name>
    <dbReference type="NCBI Taxonomy" id="412755"/>
    <lineage>
        <taxon>unclassified sequences</taxon>
        <taxon>metagenomes</taxon>
        <taxon>ecological metagenomes</taxon>
    </lineage>
</organism>
<feature type="transmembrane region" description="Helical" evidence="1">
    <location>
        <begin position="260"/>
        <end position="282"/>
    </location>
</feature>
<accession>A0A0F9HYZ2</accession>